<dbReference type="RefSeq" id="XP_016221633.1">
    <property type="nucleotide sequence ID" value="XM_016372301.1"/>
</dbReference>
<dbReference type="SUPFAM" id="SSF51905">
    <property type="entry name" value="FAD/NAD(P)-binding domain"/>
    <property type="match status" value="1"/>
</dbReference>
<keyword evidence="3 6" id="KW-0560">Oxidoreductase</keyword>
<gene>
    <name evidence="9" type="ORF">PV10_07404</name>
</gene>
<dbReference type="STRING" id="212818.A0A0D1Z7W2"/>
<feature type="binding site" evidence="5">
    <location>
        <position position="367"/>
    </location>
    <ligand>
        <name>substrate</name>
    </ligand>
</feature>
<dbReference type="EMBL" id="KN847524">
    <property type="protein sequence ID" value="KIV90059.1"/>
    <property type="molecule type" value="Genomic_DNA"/>
</dbReference>
<dbReference type="PANTHER" id="PTHR43563:SF14">
    <property type="entry name" value="AMINE OXIDASE"/>
    <property type="match status" value="1"/>
</dbReference>
<feature type="binding site" evidence="5">
    <location>
        <begin position="34"/>
        <end position="35"/>
    </location>
    <ligand>
        <name>FAD</name>
        <dbReference type="ChEBI" id="CHEBI:57692"/>
    </ligand>
</feature>
<dbReference type="OMA" id="CQIYAKV"/>
<feature type="domain" description="Amine oxidase" evidence="8">
    <location>
        <begin position="14"/>
        <end position="478"/>
    </location>
</feature>
<dbReference type="OrthoDB" id="5046242at2759"/>
<dbReference type="SUPFAM" id="SSF54373">
    <property type="entry name" value="FAD-linked reductases, C-terminal domain"/>
    <property type="match status" value="1"/>
</dbReference>
<dbReference type="PANTHER" id="PTHR43563">
    <property type="entry name" value="AMINE OXIDASE"/>
    <property type="match status" value="1"/>
</dbReference>
<dbReference type="InterPro" id="IPR050703">
    <property type="entry name" value="Flavin_MAO"/>
</dbReference>
<evidence type="ECO:0000256" key="7">
    <source>
        <dbReference type="SAM" id="SignalP"/>
    </source>
</evidence>
<proteinExistence type="inferred from homology"/>
<keyword evidence="6" id="KW-0285">Flavoprotein</keyword>
<keyword evidence="7" id="KW-0732">Signal</keyword>
<comment type="cofactor">
    <cofactor evidence="1 6">
        <name>FAD</name>
        <dbReference type="ChEBI" id="CHEBI:57692"/>
    </cofactor>
</comment>
<feature type="binding site" evidence="5">
    <location>
        <position position="454"/>
    </location>
    <ligand>
        <name>FAD</name>
        <dbReference type="ChEBI" id="CHEBI:57692"/>
    </ligand>
</feature>
<feature type="binding site" evidence="5">
    <location>
        <position position="260"/>
    </location>
    <ligand>
        <name>FAD</name>
        <dbReference type="ChEBI" id="CHEBI:57692"/>
    </ligand>
</feature>
<name>A0A0D1Z7W2_EXOME</name>
<protein>
    <recommendedName>
        <fullName evidence="6">Amine oxidase</fullName>
        <ecNumber evidence="6">1.4.3.-</ecNumber>
    </recommendedName>
</protein>
<feature type="chain" id="PRO_5005428051" description="Amine oxidase" evidence="7">
    <location>
        <begin position="21"/>
        <end position="487"/>
    </location>
</feature>
<evidence type="ECO:0000259" key="8">
    <source>
        <dbReference type="Pfam" id="PF01593"/>
    </source>
</evidence>
<sequence length="487" mass="53651">MTHTADVVVVGAGLSGLVAAAKLTEKNISCIVLEARDRVGGKTYSKPVLSGGSSTESGAAWINEHTQPRIYNLVQKFGLDTVTQYSQGIDILSDNSGVIHTSPTGASFLEALDKDGSIVNIMQELSAQSSRVDLYNIKQGNANFEDMPLSEWLEKQGLKRGTEGWAFFRSFVAAVLGVEPDEISTLYWFDYIKSGLGLESLGSDGPHGAQYRRVRQGALQSYITPQDFLLTSVLTTGNQTISIRLAQELAPGSLRLNSPVRSIEQQDDGFVLVTTYGDRKFRAKKVILSVPTPLYRSISFSPSLPADKAEYVNSTFNGDYAKVSLIYSEPWWRTLGLSGIFTDLNGPVCFSRDTSFEQDKQYSITCFVVGEICRQWSKLSPTQRRDTILDSLTRMVGEKGARFVRTYLDARETNWMPEIWSLGAPCPVPGPGTWQRLGDSLRTPFQNLHFVGTETAFIWKGYMDGAVSAGERGAQEVIEALITKARL</sequence>
<comment type="similarity">
    <text evidence="2 6">Belongs to the flavin monoamine oxidase family.</text>
</comment>
<dbReference type="AlphaFoldDB" id="A0A0D1Z7W2"/>
<dbReference type="Pfam" id="PF01593">
    <property type="entry name" value="Amino_oxidase"/>
    <property type="match status" value="1"/>
</dbReference>
<reference evidence="9 10" key="1">
    <citation type="submission" date="2015-01" db="EMBL/GenBank/DDBJ databases">
        <title>The Genome Sequence of Exophiala mesophila CBS40295.</title>
        <authorList>
            <consortium name="The Broad Institute Genomics Platform"/>
            <person name="Cuomo C."/>
            <person name="de Hoog S."/>
            <person name="Gorbushina A."/>
            <person name="Stielow B."/>
            <person name="Teixiera M."/>
            <person name="Abouelleil A."/>
            <person name="Chapman S.B."/>
            <person name="Priest M."/>
            <person name="Young S.K."/>
            <person name="Wortman J."/>
            <person name="Nusbaum C."/>
            <person name="Birren B."/>
        </authorList>
    </citation>
    <scope>NUCLEOTIDE SEQUENCE [LARGE SCALE GENOMIC DNA]</scope>
    <source>
        <strain evidence="9 10">CBS 40295</strain>
    </source>
</reference>
<evidence type="ECO:0000256" key="5">
    <source>
        <dbReference type="PIRSR" id="PIRSR601613-1"/>
    </source>
</evidence>
<organism evidence="9 10">
    <name type="scientific">Exophiala mesophila</name>
    <name type="common">Black yeast-like fungus</name>
    <dbReference type="NCBI Taxonomy" id="212818"/>
    <lineage>
        <taxon>Eukaryota</taxon>
        <taxon>Fungi</taxon>
        <taxon>Dikarya</taxon>
        <taxon>Ascomycota</taxon>
        <taxon>Pezizomycotina</taxon>
        <taxon>Eurotiomycetes</taxon>
        <taxon>Chaetothyriomycetidae</taxon>
        <taxon>Chaetothyriales</taxon>
        <taxon>Herpotrichiellaceae</taxon>
        <taxon>Exophiala</taxon>
    </lineage>
</organism>
<dbReference type="Proteomes" id="UP000054302">
    <property type="component" value="Unassembled WGS sequence"/>
</dbReference>
<dbReference type="GO" id="GO:0097621">
    <property type="term" value="F:monoamine oxidase activity"/>
    <property type="evidence" value="ECO:0007669"/>
    <property type="project" value="UniProtKB-EC"/>
</dbReference>
<comment type="catalytic activity">
    <reaction evidence="4">
        <text>a secondary aliphatic amine + O2 + H2O = a primary amine + an aldehyde + H2O2</text>
        <dbReference type="Rhea" id="RHEA:26414"/>
        <dbReference type="ChEBI" id="CHEBI:15377"/>
        <dbReference type="ChEBI" id="CHEBI:15379"/>
        <dbReference type="ChEBI" id="CHEBI:16240"/>
        <dbReference type="ChEBI" id="CHEBI:17478"/>
        <dbReference type="ChEBI" id="CHEBI:58855"/>
        <dbReference type="ChEBI" id="CHEBI:65296"/>
        <dbReference type="EC" id="1.4.3.4"/>
    </reaction>
</comment>
<dbReference type="InterPro" id="IPR001613">
    <property type="entry name" value="Flavin_amine_oxidase"/>
</dbReference>
<dbReference type="PRINTS" id="PR00757">
    <property type="entry name" value="AMINEOXDASEF"/>
</dbReference>
<evidence type="ECO:0000256" key="3">
    <source>
        <dbReference type="ARBA" id="ARBA00023002"/>
    </source>
</evidence>
<evidence type="ECO:0000256" key="2">
    <source>
        <dbReference type="ARBA" id="ARBA00005995"/>
    </source>
</evidence>
<dbReference type="EC" id="1.4.3.-" evidence="6"/>
<dbReference type="Gene3D" id="3.50.50.60">
    <property type="entry name" value="FAD/NAD(P)-binding domain"/>
    <property type="match status" value="1"/>
</dbReference>
<evidence type="ECO:0000256" key="6">
    <source>
        <dbReference type="RuleBase" id="RU362067"/>
    </source>
</evidence>
<dbReference type="Gene3D" id="1.10.405.10">
    <property type="entry name" value="Guanine Nucleotide Dissociation Inhibitor, domain 1"/>
    <property type="match status" value="1"/>
</dbReference>
<dbReference type="InterPro" id="IPR002937">
    <property type="entry name" value="Amino_oxidase"/>
</dbReference>
<feature type="binding site" evidence="5">
    <location>
        <position position="15"/>
    </location>
    <ligand>
        <name>FAD</name>
        <dbReference type="ChEBI" id="CHEBI:57692"/>
    </ligand>
</feature>
<dbReference type="HOGENOM" id="CLU_004498_0_3_1"/>
<evidence type="ECO:0000313" key="9">
    <source>
        <dbReference type="EMBL" id="KIV90059.1"/>
    </source>
</evidence>
<dbReference type="GeneID" id="27325249"/>
<accession>A0A0D1Z7W2</accession>
<keyword evidence="10" id="KW-1185">Reference proteome</keyword>
<dbReference type="InterPro" id="IPR036188">
    <property type="entry name" value="FAD/NAD-bd_sf"/>
</dbReference>
<feature type="signal peptide" evidence="7">
    <location>
        <begin position="1"/>
        <end position="20"/>
    </location>
</feature>
<evidence type="ECO:0000256" key="1">
    <source>
        <dbReference type="ARBA" id="ARBA00001974"/>
    </source>
</evidence>
<evidence type="ECO:0000256" key="4">
    <source>
        <dbReference type="ARBA" id="ARBA00048448"/>
    </source>
</evidence>
<evidence type="ECO:0000313" key="10">
    <source>
        <dbReference type="Proteomes" id="UP000054302"/>
    </source>
</evidence>
<keyword evidence="6" id="KW-0274">FAD</keyword>
<dbReference type="VEuPathDB" id="FungiDB:PV10_07404"/>
<dbReference type="Gene3D" id="3.90.660.10">
    <property type="match status" value="1"/>
</dbReference>